<dbReference type="KEGG" id="osn:115217936"/>
<keyword evidence="5" id="KW-1015">Disulfide bond</keyword>
<feature type="transmembrane region" description="Helical" evidence="7">
    <location>
        <begin position="625"/>
        <end position="649"/>
    </location>
</feature>
<keyword evidence="3 7" id="KW-1133">Transmembrane helix</keyword>
<dbReference type="CDD" id="cd15040">
    <property type="entry name" value="7tmB2_Adhesion"/>
    <property type="match status" value="1"/>
</dbReference>
<feature type="domain" description="G-protein coupled receptors family 2 profile 2" evidence="9">
    <location>
        <begin position="477"/>
        <end position="720"/>
    </location>
</feature>
<dbReference type="PANTHER" id="PTHR45692:SF1">
    <property type="entry name" value="G-PROTEIN COUPLED RECEPTORS FAMILY 2 PROFILE 2 DOMAIN-CONTAINING PROTEIN"/>
    <property type="match status" value="1"/>
</dbReference>
<evidence type="ECO:0000313" key="10">
    <source>
        <dbReference type="Proteomes" id="UP000515154"/>
    </source>
</evidence>
<evidence type="ECO:0000259" key="9">
    <source>
        <dbReference type="PROSITE" id="PS50261"/>
    </source>
</evidence>
<accession>A0A7E6F830</accession>
<feature type="transmembrane region" description="Helical" evidence="7">
    <location>
        <begin position="549"/>
        <end position="576"/>
    </location>
</feature>
<feature type="region of interest" description="Disordered" evidence="6">
    <location>
        <begin position="743"/>
        <end position="762"/>
    </location>
</feature>
<dbReference type="GO" id="GO:0016020">
    <property type="term" value="C:membrane"/>
    <property type="evidence" value="ECO:0007669"/>
    <property type="project" value="UniProtKB-SubCell"/>
</dbReference>
<organism evidence="10 11">
    <name type="scientific">Octopus sinensis</name>
    <name type="common">East Asian common octopus</name>
    <dbReference type="NCBI Taxonomy" id="2607531"/>
    <lineage>
        <taxon>Eukaryota</taxon>
        <taxon>Metazoa</taxon>
        <taxon>Spiralia</taxon>
        <taxon>Lophotrochozoa</taxon>
        <taxon>Mollusca</taxon>
        <taxon>Cephalopoda</taxon>
        <taxon>Coleoidea</taxon>
        <taxon>Octopodiformes</taxon>
        <taxon>Octopoda</taxon>
        <taxon>Incirrata</taxon>
        <taxon>Octopodidae</taxon>
        <taxon>Octopus</taxon>
    </lineage>
</organism>
<feature type="transmembrane region" description="Helical" evidence="7">
    <location>
        <begin position="696"/>
        <end position="719"/>
    </location>
</feature>
<dbReference type="Pfam" id="PF01825">
    <property type="entry name" value="GPS"/>
    <property type="match status" value="1"/>
</dbReference>
<sequence length="762" mass="86924">MNPYSASDSPAENISRAMEYEFLTMTGEFKVGYCGSEKGRRIFSIRSNVLREVTKDQVRRNIYKIVKTSQTLHKFGIQKHNTELIVEMHCNENTTTTNNHTFFWPMTKVGTTAKIICGANVATRLCSSSTAVLLEMPTSQNMTSPQCSPFTGIWEEPDISQCYNTEWITRQLKDIKCQDIDKQNIDTIAKELLGVSEKSMYFKEEDINLVIAVHEEMMPLISNVTTNVTVNDILLSINNVINTPEEILVVSEQANKSVNRMLNVIGTIPENVLLKEQQLTVLYDNLGVGVAKVEKVFNGLFYGILYETNETEAKNVVYNSSYPDLELEDITLMDYISLPKNILNHLQAEERSSVSRISFYSMRDDKLYTVIQKSRNERISKINSHIIASNIPNIQITKLDEPVTISFNLIHENATNPQCVYWDETPGQDPHWSTKGCNASNYVPGEKVLCFCNHLTSFALLMDVYQNERNIKNSQLLSIISNTGCGISFVFLILTVIVHVYFKKLWKLTTSKILVNLCISLAVTNFIFLIGMQVYIAKITAVCKTVAALLHYFLLTTVIWMTVEAVHVYLSVVVVFRTRQESFLMWSSILAWCLPAVIVIITLAINYTNNYIRIAQVCWLSKTSFYAAFLSPVAIVLTVNLTVFFLVIWRLISVQNKRKFEHKARKVRVLGFVGLFFLLGICLTLAFFAFGEAAEVFKFLFVIFNTFQGSFIFVFYCVYKKDTRDVIRKDIYKRKRMNLRNYTTSRGSSSTNEANKTANTKL</sequence>
<comment type="subcellular location">
    <subcellularLocation>
        <location evidence="1">Membrane</location>
        <topology evidence="1">Multi-pass membrane protein</topology>
    </subcellularLocation>
</comment>
<protein>
    <submittedName>
        <fullName evidence="11">Adhesion G-protein coupled receptor G6-like</fullName>
    </submittedName>
</protein>
<dbReference type="SMART" id="SM00303">
    <property type="entry name" value="GPS"/>
    <property type="match status" value="1"/>
</dbReference>
<evidence type="ECO:0000256" key="3">
    <source>
        <dbReference type="ARBA" id="ARBA00022989"/>
    </source>
</evidence>
<gene>
    <name evidence="11" type="primary">LOC115217936</name>
</gene>
<evidence type="ECO:0000259" key="8">
    <source>
        <dbReference type="PROSITE" id="PS50221"/>
    </source>
</evidence>
<feature type="transmembrane region" description="Helical" evidence="7">
    <location>
        <begin position="514"/>
        <end position="537"/>
    </location>
</feature>
<evidence type="ECO:0000256" key="4">
    <source>
        <dbReference type="ARBA" id="ARBA00023136"/>
    </source>
</evidence>
<proteinExistence type="predicted"/>
<dbReference type="PROSITE" id="PS50261">
    <property type="entry name" value="G_PROTEIN_RECEP_F2_4"/>
    <property type="match status" value="1"/>
</dbReference>
<dbReference type="InterPro" id="IPR000203">
    <property type="entry name" value="GPS"/>
</dbReference>
<feature type="domain" description="GAIN-B" evidence="8">
    <location>
        <begin position="307"/>
        <end position="468"/>
    </location>
</feature>
<feature type="transmembrane region" description="Helical" evidence="7">
    <location>
        <begin position="583"/>
        <end position="605"/>
    </location>
</feature>
<evidence type="ECO:0000256" key="1">
    <source>
        <dbReference type="ARBA" id="ARBA00004141"/>
    </source>
</evidence>
<evidence type="ECO:0000313" key="11">
    <source>
        <dbReference type="RefSeq" id="XP_036363929.1"/>
    </source>
</evidence>
<dbReference type="Gene3D" id="1.20.1070.10">
    <property type="entry name" value="Rhodopsin 7-helix transmembrane proteins"/>
    <property type="match status" value="1"/>
</dbReference>
<dbReference type="InterPro" id="IPR017981">
    <property type="entry name" value="GPCR_2-like_7TM"/>
</dbReference>
<keyword evidence="2 7" id="KW-0812">Transmembrane</keyword>
<dbReference type="InterPro" id="IPR000832">
    <property type="entry name" value="GPCR_2_secretin-like"/>
</dbReference>
<dbReference type="GO" id="GO:0007166">
    <property type="term" value="P:cell surface receptor signaling pathway"/>
    <property type="evidence" value="ECO:0007669"/>
    <property type="project" value="InterPro"/>
</dbReference>
<dbReference type="PANTHER" id="PTHR45692">
    <property type="entry name" value="G_PROTEIN_RECEP_F2_4 DOMAIN-CONTAINING PROTEIN"/>
    <property type="match status" value="1"/>
</dbReference>
<name>A0A7E6F830_9MOLL</name>
<dbReference type="GO" id="GO:0004930">
    <property type="term" value="F:G protein-coupled receptor activity"/>
    <property type="evidence" value="ECO:0007669"/>
    <property type="project" value="InterPro"/>
</dbReference>
<dbReference type="Pfam" id="PF00002">
    <property type="entry name" value="7tm_2"/>
    <property type="match status" value="1"/>
</dbReference>
<dbReference type="PRINTS" id="PR00249">
    <property type="entry name" value="GPCRSECRETIN"/>
</dbReference>
<keyword evidence="4 7" id="KW-0472">Membrane</keyword>
<reference evidence="11" key="1">
    <citation type="submission" date="2025-08" db="UniProtKB">
        <authorList>
            <consortium name="RefSeq"/>
        </authorList>
    </citation>
    <scope>IDENTIFICATION</scope>
</reference>
<keyword evidence="10" id="KW-1185">Reference proteome</keyword>
<dbReference type="Gene3D" id="2.60.220.50">
    <property type="match status" value="1"/>
</dbReference>
<dbReference type="InterPro" id="IPR046338">
    <property type="entry name" value="GAIN_dom_sf"/>
</dbReference>
<dbReference type="InterPro" id="IPR057244">
    <property type="entry name" value="GAIN_B"/>
</dbReference>
<evidence type="ECO:0000256" key="7">
    <source>
        <dbReference type="SAM" id="Phobius"/>
    </source>
</evidence>
<feature type="transmembrane region" description="Helical" evidence="7">
    <location>
        <begin position="669"/>
        <end position="690"/>
    </location>
</feature>
<dbReference type="PROSITE" id="PS50221">
    <property type="entry name" value="GAIN_B"/>
    <property type="match status" value="1"/>
</dbReference>
<evidence type="ECO:0000256" key="6">
    <source>
        <dbReference type="SAM" id="MobiDB-lite"/>
    </source>
</evidence>
<feature type="transmembrane region" description="Helical" evidence="7">
    <location>
        <begin position="476"/>
        <end position="502"/>
    </location>
</feature>
<dbReference type="RefSeq" id="XP_036363929.1">
    <property type="nucleotide sequence ID" value="XM_036508036.1"/>
</dbReference>
<evidence type="ECO:0000256" key="5">
    <source>
        <dbReference type="ARBA" id="ARBA00023157"/>
    </source>
</evidence>
<dbReference type="Proteomes" id="UP000515154">
    <property type="component" value="Linkage group LG12"/>
</dbReference>
<evidence type="ECO:0000256" key="2">
    <source>
        <dbReference type="ARBA" id="ARBA00022692"/>
    </source>
</evidence>
<dbReference type="AlphaFoldDB" id="A0A7E6F830"/>
<dbReference type="SUPFAM" id="SSF81321">
    <property type="entry name" value="Family A G protein-coupled receptor-like"/>
    <property type="match status" value="1"/>
</dbReference>